<dbReference type="InterPro" id="IPR051617">
    <property type="entry name" value="UNC-93-like_regulator"/>
</dbReference>
<evidence type="ECO:0000256" key="4">
    <source>
        <dbReference type="ARBA" id="ARBA00023136"/>
    </source>
</evidence>
<evidence type="ECO:0000256" key="1">
    <source>
        <dbReference type="ARBA" id="ARBA00004141"/>
    </source>
</evidence>
<comment type="caution">
    <text evidence="6">The sequence shown here is derived from an EMBL/GenBank/DDBJ whole genome shotgun (WGS) entry which is preliminary data.</text>
</comment>
<keyword evidence="7" id="KW-1185">Reference proteome</keyword>
<evidence type="ECO:0000313" key="6">
    <source>
        <dbReference type="EMBL" id="OLN96803.1"/>
    </source>
</evidence>
<dbReference type="OrthoDB" id="196103at2759"/>
<feature type="transmembrane region" description="Helical" evidence="5">
    <location>
        <begin position="46"/>
        <end position="66"/>
    </location>
</feature>
<evidence type="ECO:0000256" key="2">
    <source>
        <dbReference type="ARBA" id="ARBA00022692"/>
    </source>
</evidence>
<feature type="transmembrane region" description="Helical" evidence="5">
    <location>
        <begin position="355"/>
        <end position="373"/>
    </location>
</feature>
<protein>
    <submittedName>
        <fullName evidence="6">UNC93-like protein 5</fullName>
    </submittedName>
</protein>
<proteinExistence type="predicted"/>
<feature type="transmembrane region" description="Helical" evidence="5">
    <location>
        <begin position="250"/>
        <end position="270"/>
    </location>
</feature>
<dbReference type="SUPFAM" id="SSF103473">
    <property type="entry name" value="MFS general substrate transporter"/>
    <property type="match status" value="1"/>
</dbReference>
<gene>
    <name evidence="6" type="ORF">CCHL11_02280</name>
</gene>
<reference evidence="6 7" key="1">
    <citation type="submission" date="2016-11" db="EMBL/GenBank/DDBJ databases">
        <title>Draft Genome Assembly of Colletotrichum chlorophyti a pathogen of herbaceous plants.</title>
        <authorList>
            <person name="Gan P."/>
            <person name="Narusaka M."/>
            <person name="Tsushima A."/>
            <person name="Narusaka Y."/>
            <person name="Takano Y."/>
            <person name="Shirasu K."/>
        </authorList>
    </citation>
    <scope>NUCLEOTIDE SEQUENCE [LARGE SCALE GENOMIC DNA]</scope>
    <source>
        <strain evidence="6 7">NTL11</strain>
    </source>
</reference>
<feature type="transmembrane region" description="Helical" evidence="5">
    <location>
        <begin position="282"/>
        <end position="305"/>
    </location>
</feature>
<dbReference type="InterPro" id="IPR036259">
    <property type="entry name" value="MFS_trans_sf"/>
</dbReference>
<feature type="transmembrane region" description="Helical" evidence="5">
    <location>
        <begin position="160"/>
        <end position="181"/>
    </location>
</feature>
<dbReference type="Pfam" id="PF05978">
    <property type="entry name" value="UNC-93"/>
    <property type="match status" value="1"/>
</dbReference>
<dbReference type="Gene3D" id="1.20.1250.20">
    <property type="entry name" value="MFS general substrate transporter like domains"/>
    <property type="match status" value="1"/>
</dbReference>
<sequence>MAVSRIAQIYRSCLFQIVIVGLVAFCEPGIWTALNNLGAGGNASPFLNNAANALTYGLMSVGCFIAGGVTNKITAKWTLFIGAAFYTPYAAGLYCNNRYGNEWFLLLGAAFCGIGASLLWASEAAIAVGYPEAEKRGRSVFVILKAPYVGKVAKTVSRYVGIWMGIRQMGPLVGGVISLALNIKTSHKGKVTYTTYLGLVAISSLGAPLALLLSQPQKVVRTDGTKIPYMKQTNLGTEARAIWKQLRNKYMLLLIPVFLAGQFGTTYQGNYLTTYFTVRSRALASFLTAVVGAAANITTGAILDLKRFERATKSRAVYILVLIFVTAAWIWNAVIETRLSSMADPPSFDLGDGPFFNSAFTVYMFFKFFYEVLQTYIYWLMAEIKGAQEDGDIARTTGILRSWESIGSTIAYAVGATHWPNRNQMILSFSLWAFTIPFTLLAVFGNWNQGGEDTLGNSDETESEAGVERVVVQGKRAEV</sequence>
<organism evidence="6 7">
    <name type="scientific">Colletotrichum chlorophyti</name>
    <dbReference type="NCBI Taxonomy" id="708187"/>
    <lineage>
        <taxon>Eukaryota</taxon>
        <taxon>Fungi</taxon>
        <taxon>Dikarya</taxon>
        <taxon>Ascomycota</taxon>
        <taxon>Pezizomycotina</taxon>
        <taxon>Sordariomycetes</taxon>
        <taxon>Hypocreomycetidae</taxon>
        <taxon>Glomerellales</taxon>
        <taxon>Glomerellaceae</taxon>
        <taxon>Colletotrichum</taxon>
    </lineage>
</organism>
<name>A0A1Q8S5T4_9PEZI</name>
<dbReference type="PANTHER" id="PTHR23294">
    <property type="entry name" value="ET TRANSLATION PRODUCT-RELATED"/>
    <property type="match status" value="1"/>
</dbReference>
<dbReference type="InterPro" id="IPR010291">
    <property type="entry name" value="Ion_channel_UNC-93"/>
</dbReference>
<evidence type="ECO:0000256" key="3">
    <source>
        <dbReference type="ARBA" id="ARBA00022989"/>
    </source>
</evidence>
<dbReference type="PANTHER" id="PTHR23294:SF57">
    <property type="entry name" value="CINA C-TERMINAL DOMAIN-CONTAINING PROTEIN"/>
    <property type="match status" value="1"/>
</dbReference>
<feature type="transmembrane region" description="Helical" evidence="5">
    <location>
        <begin position="12"/>
        <end position="34"/>
    </location>
</feature>
<keyword evidence="2 5" id="KW-0812">Transmembrane</keyword>
<feature type="transmembrane region" description="Helical" evidence="5">
    <location>
        <begin position="193"/>
        <end position="213"/>
    </location>
</feature>
<accession>A0A1Q8S5T4</accession>
<feature type="transmembrane region" description="Helical" evidence="5">
    <location>
        <begin position="73"/>
        <end position="91"/>
    </location>
</feature>
<feature type="transmembrane region" description="Helical" evidence="5">
    <location>
        <begin position="317"/>
        <end position="335"/>
    </location>
</feature>
<evidence type="ECO:0000313" key="7">
    <source>
        <dbReference type="Proteomes" id="UP000186583"/>
    </source>
</evidence>
<keyword evidence="3 5" id="KW-1133">Transmembrane helix</keyword>
<comment type="subcellular location">
    <subcellularLocation>
        <location evidence="1">Membrane</location>
        <topology evidence="1">Multi-pass membrane protein</topology>
    </subcellularLocation>
</comment>
<dbReference type="GO" id="GO:0016020">
    <property type="term" value="C:membrane"/>
    <property type="evidence" value="ECO:0007669"/>
    <property type="project" value="UniProtKB-SubCell"/>
</dbReference>
<feature type="transmembrane region" description="Helical" evidence="5">
    <location>
        <begin position="426"/>
        <end position="447"/>
    </location>
</feature>
<dbReference type="AlphaFoldDB" id="A0A1Q8S5T4"/>
<feature type="transmembrane region" description="Helical" evidence="5">
    <location>
        <begin position="103"/>
        <end position="130"/>
    </location>
</feature>
<dbReference type="EMBL" id="MPGH01000014">
    <property type="protein sequence ID" value="OLN96803.1"/>
    <property type="molecule type" value="Genomic_DNA"/>
</dbReference>
<dbReference type="Proteomes" id="UP000186583">
    <property type="component" value="Unassembled WGS sequence"/>
</dbReference>
<evidence type="ECO:0000256" key="5">
    <source>
        <dbReference type="SAM" id="Phobius"/>
    </source>
</evidence>
<keyword evidence="4 5" id="KW-0472">Membrane</keyword>